<evidence type="ECO:0000259" key="1">
    <source>
        <dbReference type="PROSITE" id="PS00028"/>
    </source>
</evidence>
<name>A0A183F963_HELPZ</name>
<accession>A0A3P7XCE0</accession>
<dbReference type="InterPro" id="IPR052797">
    <property type="entry name" value="RegFact_GeneExpr_CellDeath"/>
</dbReference>
<dbReference type="InterPro" id="IPR013087">
    <property type="entry name" value="Znf_C2H2_type"/>
</dbReference>
<dbReference type="WBParaSite" id="HPBE_0000270501-mRNA-1">
    <property type="protein sequence ID" value="HPBE_0000270501-mRNA-1"/>
    <property type="gene ID" value="HPBE_0000270501"/>
</dbReference>
<evidence type="ECO:0000313" key="2">
    <source>
        <dbReference type="EMBL" id="VDO27598.1"/>
    </source>
</evidence>
<feature type="domain" description="C2H2-type" evidence="1">
    <location>
        <begin position="53"/>
        <end position="74"/>
    </location>
</feature>
<dbReference type="AlphaFoldDB" id="A0A183F963"/>
<reference evidence="2 3" key="1">
    <citation type="submission" date="2018-11" db="EMBL/GenBank/DDBJ databases">
        <authorList>
            <consortium name="Pathogen Informatics"/>
        </authorList>
    </citation>
    <scope>NUCLEOTIDE SEQUENCE [LARGE SCALE GENOMIC DNA]</scope>
</reference>
<protein>
    <submittedName>
        <fullName evidence="4">C2H2-type domain-containing protein</fullName>
    </submittedName>
</protein>
<dbReference type="OrthoDB" id="5855243at2759"/>
<organism evidence="3 4">
    <name type="scientific">Heligmosomoides polygyrus</name>
    <name type="common">Parasitic roundworm</name>
    <dbReference type="NCBI Taxonomy" id="6339"/>
    <lineage>
        <taxon>Eukaryota</taxon>
        <taxon>Metazoa</taxon>
        <taxon>Ecdysozoa</taxon>
        <taxon>Nematoda</taxon>
        <taxon>Chromadorea</taxon>
        <taxon>Rhabditida</taxon>
        <taxon>Rhabditina</taxon>
        <taxon>Rhabditomorpha</taxon>
        <taxon>Strongyloidea</taxon>
        <taxon>Heligmosomidae</taxon>
        <taxon>Heligmosomoides</taxon>
    </lineage>
</organism>
<dbReference type="EMBL" id="UZAH01004618">
    <property type="protein sequence ID" value="VDO27598.1"/>
    <property type="molecule type" value="Genomic_DNA"/>
</dbReference>
<reference evidence="4" key="2">
    <citation type="submission" date="2019-09" db="UniProtKB">
        <authorList>
            <consortium name="WormBaseParasite"/>
        </authorList>
    </citation>
    <scope>IDENTIFICATION</scope>
</reference>
<dbReference type="PANTHER" id="PTHR33936">
    <property type="entry name" value="PROTEIN CBG17840"/>
    <property type="match status" value="1"/>
</dbReference>
<evidence type="ECO:0000313" key="3">
    <source>
        <dbReference type="Proteomes" id="UP000050761"/>
    </source>
</evidence>
<dbReference type="SMART" id="SM00355">
    <property type="entry name" value="ZnF_C2H2"/>
    <property type="match status" value="2"/>
</dbReference>
<evidence type="ECO:0000313" key="4">
    <source>
        <dbReference type="WBParaSite" id="HPBE_0000270501-mRNA-1"/>
    </source>
</evidence>
<keyword evidence="3" id="KW-1185">Reference proteome</keyword>
<dbReference type="PROSITE" id="PS00028">
    <property type="entry name" value="ZINC_FINGER_C2H2_1"/>
    <property type="match status" value="1"/>
</dbReference>
<dbReference type="PANTHER" id="PTHR33936:SF24">
    <property type="entry name" value="C2H2-TYPE DOMAIN-CONTAINING PROTEIN"/>
    <property type="match status" value="1"/>
</dbReference>
<gene>
    <name evidence="2" type="ORF">HPBE_LOCUS2706</name>
</gene>
<dbReference type="Proteomes" id="UP000050761">
    <property type="component" value="Unassembled WGS sequence"/>
</dbReference>
<proteinExistence type="predicted"/>
<accession>A0A183F963</accession>
<sequence length="439" mass="50471">MPSPQWACPECGKVLLKKNLYTHLASIHLLTPAEVARVKEEISRKAGVAAVVCPLCCLNFVSYESLASHCQKEHADDGADGRPQDYSLLDLNFDSVQEYEGCLGHVGHDIDPALLRYTREETDYMRRLLEEHSFDYIINRLRKEDPTRSSKLSFVIKSDLRNIVARFKMSPVVITPTMVEWLKKYSSKGVSLDDTFHTTRYNMKLATLMVTDERDRGLPAAFLLSGTMTSADVEKLFIEVRKLMPEFSPKTLVTDEAPCFYNGFRAASCRSSVSRALELLLREAQLNVFERKFAEILVFLKEKGQTAMSDYLEKNYLGRTTTWASFSNRDAVLDTTMISERFHLRIKDEFLHRNGNSRLDALVDLLIKCVEDLSGSIEVKERRRLVTCSFRLEETHKCHRLARDIYKGKEEMITEAGENHWHILNRDRTKTYEVFLDGQ</sequence>